<dbReference type="PANTHER" id="PTHR10957">
    <property type="entry name" value="RAP1 GTPASE-GDP DISSOCIATION STIMULATOR 1"/>
    <property type="match status" value="1"/>
</dbReference>
<evidence type="ECO:0000256" key="2">
    <source>
        <dbReference type="ARBA" id="ARBA00022490"/>
    </source>
</evidence>
<dbReference type="AlphaFoldDB" id="A0A0C3AJV4"/>
<evidence type="ECO:0000313" key="5">
    <source>
        <dbReference type="Proteomes" id="UP000053989"/>
    </source>
</evidence>
<dbReference type="InterPro" id="IPR040144">
    <property type="entry name" value="RAP1GDS1"/>
</dbReference>
<evidence type="ECO:0000256" key="3">
    <source>
        <dbReference type="ARBA" id="ARBA00022824"/>
    </source>
</evidence>
<dbReference type="EMBL" id="KN822023">
    <property type="protein sequence ID" value="KIM65207.1"/>
    <property type="molecule type" value="Genomic_DNA"/>
</dbReference>
<keyword evidence="2" id="KW-0963">Cytoplasm</keyword>
<keyword evidence="5" id="KW-1185">Reference proteome</keyword>
<reference evidence="4 5" key="1">
    <citation type="submission" date="2014-04" db="EMBL/GenBank/DDBJ databases">
        <authorList>
            <consortium name="DOE Joint Genome Institute"/>
            <person name="Kuo A."/>
            <person name="Kohler A."/>
            <person name="Nagy L.G."/>
            <person name="Floudas D."/>
            <person name="Copeland A."/>
            <person name="Barry K.W."/>
            <person name="Cichocki N."/>
            <person name="Veneault-Fourrey C."/>
            <person name="LaButti K."/>
            <person name="Lindquist E.A."/>
            <person name="Lipzen A."/>
            <person name="Lundell T."/>
            <person name="Morin E."/>
            <person name="Murat C."/>
            <person name="Sun H."/>
            <person name="Tunlid A."/>
            <person name="Henrissat B."/>
            <person name="Grigoriev I.V."/>
            <person name="Hibbett D.S."/>
            <person name="Martin F."/>
            <person name="Nordberg H.P."/>
            <person name="Cantor M.N."/>
            <person name="Hua S.X."/>
        </authorList>
    </citation>
    <scope>NUCLEOTIDE SEQUENCE [LARGE SCALE GENOMIC DNA]</scope>
    <source>
        <strain evidence="4 5">Foug A</strain>
    </source>
</reference>
<dbReference type="InParanoid" id="A0A0C3AJV4"/>
<sequence>MDPATTLSCTEYASKLSEFAAELSSNDDGDTWRRLEAVAQHLANSLKKRSPVEDYPTSLGATTLPQDLTSLLAAALNGASIPDDSRAPSVLEILRVGANLCVNHGKCSACLSDQNRGNILEAGLPQAVVSLLEGYTDLVPAALQTDPLPLSIPHLQVIKTAVGLLLNASLGYDPVKFRLTSLEIAMTLVRLSSALYPTSSWMRSTTSLFPANPSGVDETTASVAESWSIRTTLSNWAWRLIAELRDDAHPLFDPQILPYLVQPLTAFTPPLLTAPPPPNFAQPSLLRTSLLQADFDLLSESCSQLESLSLDVEDIRLSLARGFQLPAEHQNVPCLSVILDFIEQGNYAPLWYVQHEASFDPADVRNQEKAFDDCKAAVIKAIVEISGEDKNVDVLIDASDQTKPGGAFVSRMVNWIRAFVASGQYGNARDDLVICATLTLGNVTRRELQSTILLSQPHNIAQLLSSEVLLAPSTDIKLKHGVIGLLKHLSQSSCNSAANLETLGNSGVMEHLLASGVWDERNDAMANIVQMNAIGAMKHLCNGNIDNSIRMILPSEMANPPPTGLSQILSLIRRSDRVASKSEGTRIIVNLVKSLWSNDAPNASRSAEESLSRQQKRDKAITTLLSVPCVEALTALLGRSFKYPILVNEAVVALSLLSTHCDGGPLVLRSLIAPLPIEVMPHGPGSAAVSNASETGSPITSPATRHAPRRALDQLILILRNDGIDKAPSTVPPYPIEIRANICSLLGQLTKQTSGEDMDSVKEVAKPVLEELSRSTQGVGRESILGNAAKRVLDVWLQA</sequence>
<dbReference type="GO" id="GO:0005829">
    <property type="term" value="C:cytosol"/>
    <property type="evidence" value="ECO:0007669"/>
    <property type="project" value="UniProtKB-SubCell"/>
</dbReference>
<dbReference type="GO" id="GO:0005085">
    <property type="term" value="F:guanyl-nucleotide exchange factor activity"/>
    <property type="evidence" value="ECO:0007669"/>
    <property type="project" value="InterPro"/>
</dbReference>
<reference evidence="5" key="2">
    <citation type="submission" date="2015-01" db="EMBL/GenBank/DDBJ databases">
        <title>Evolutionary Origins and Diversification of the Mycorrhizal Mutualists.</title>
        <authorList>
            <consortium name="DOE Joint Genome Institute"/>
            <consortium name="Mycorrhizal Genomics Consortium"/>
            <person name="Kohler A."/>
            <person name="Kuo A."/>
            <person name="Nagy L.G."/>
            <person name="Floudas D."/>
            <person name="Copeland A."/>
            <person name="Barry K.W."/>
            <person name="Cichocki N."/>
            <person name="Veneault-Fourrey C."/>
            <person name="LaButti K."/>
            <person name="Lindquist E.A."/>
            <person name="Lipzen A."/>
            <person name="Lundell T."/>
            <person name="Morin E."/>
            <person name="Murat C."/>
            <person name="Riley R."/>
            <person name="Ohm R."/>
            <person name="Sun H."/>
            <person name="Tunlid A."/>
            <person name="Henrissat B."/>
            <person name="Grigoriev I.V."/>
            <person name="Hibbett D.S."/>
            <person name="Martin F."/>
        </authorList>
    </citation>
    <scope>NUCLEOTIDE SEQUENCE [LARGE SCALE GENOMIC DNA]</scope>
    <source>
        <strain evidence="5">Foug A</strain>
    </source>
</reference>
<accession>A0A0C3AJV4</accession>
<comment type="subcellular location">
    <subcellularLocation>
        <location evidence="1">Cytoplasm</location>
        <location evidence="1">Cytosol</location>
    </subcellularLocation>
</comment>
<name>A0A0C3AJV4_9AGAM</name>
<evidence type="ECO:0000313" key="4">
    <source>
        <dbReference type="EMBL" id="KIM65207.1"/>
    </source>
</evidence>
<dbReference type="STRING" id="1036808.A0A0C3AJV4"/>
<proteinExistence type="predicted"/>
<evidence type="ECO:0000256" key="1">
    <source>
        <dbReference type="ARBA" id="ARBA00004514"/>
    </source>
</evidence>
<dbReference type="SMART" id="SM00185">
    <property type="entry name" value="ARM"/>
    <property type="match status" value="3"/>
</dbReference>
<protein>
    <submittedName>
        <fullName evidence="4">Uncharacterized protein</fullName>
    </submittedName>
</protein>
<dbReference type="InterPro" id="IPR000225">
    <property type="entry name" value="Armadillo"/>
</dbReference>
<dbReference type="InterPro" id="IPR016024">
    <property type="entry name" value="ARM-type_fold"/>
</dbReference>
<gene>
    <name evidence="4" type="ORF">SCLCIDRAFT_112946</name>
</gene>
<dbReference type="OrthoDB" id="26149at2759"/>
<keyword evidence="3" id="KW-0256">Endoplasmic reticulum</keyword>
<dbReference type="HOGENOM" id="CLU_007321_1_1_1"/>
<dbReference type="SUPFAM" id="SSF48371">
    <property type="entry name" value="ARM repeat"/>
    <property type="match status" value="1"/>
</dbReference>
<organism evidence="4 5">
    <name type="scientific">Scleroderma citrinum Foug A</name>
    <dbReference type="NCBI Taxonomy" id="1036808"/>
    <lineage>
        <taxon>Eukaryota</taxon>
        <taxon>Fungi</taxon>
        <taxon>Dikarya</taxon>
        <taxon>Basidiomycota</taxon>
        <taxon>Agaricomycotina</taxon>
        <taxon>Agaricomycetes</taxon>
        <taxon>Agaricomycetidae</taxon>
        <taxon>Boletales</taxon>
        <taxon>Sclerodermatineae</taxon>
        <taxon>Sclerodermataceae</taxon>
        <taxon>Scleroderma</taxon>
    </lineage>
</organism>
<dbReference type="Proteomes" id="UP000053989">
    <property type="component" value="Unassembled WGS sequence"/>
</dbReference>